<evidence type="ECO:0000313" key="4">
    <source>
        <dbReference type="Proteomes" id="UP001472866"/>
    </source>
</evidence>
<dbReference type="InterPro" id="IPR033579">
    <property type="entry name" value="TMEM128"/>
</dbReference>
<dbReference type="PANTHER" id="PTHR31134">
    <property type="entry name" value="TRANSMEMBRANE PROTEIN 128"/>
    <property type="match status" value="1"/>
</dbReference>
<organism evidence="3 4">
    <name type="scientific">Chloropicon roscoffensis</name>
    <dbReference type="NCBI Taxonomy" id="1461544"/>
    <lineage>
        <taxon>Eukaryota</taxon>
        <taxon>Viridiplantae</taxon>
        <taxon>Chlorophyta</taxon>
        <taxon>Chloropicophyceae</taxon>
        <taxon>Chloropicales</taxon>
        <taxon>Chloropicaceae</taxon>
        <taxon>Chloropicon</taxon>
    </lineage>
</organism>
<dbReference type="AlphaFoldDB" id="A0AAX4P5H8"/>
<feature type="transmembrane region" description="Helical" evidence="2">
    <location>
        <begin position="121"/>
        <end position="140"/>
    </location>
</feature>
<gene>
    <name evidence="3" type="ORF">HKI87_03g24090</name>
</gene>
<keyword evidence="2" id="KW-0472">Membrane</keyword>
<evidence type="ECO:0000256" key="2">
    <source>
        <dbReference type="SAM" id="Phobius"/>
    </source>
</evidence>
<evidence type="ECO:0008006" key="5">
    <source>
        <dbReference type="Google" id="ProtNLM"/>
    </source>
</evidence>
<feature type="transmembrane region" description="Helical" evidence="2">
    <location>
        <begin position="146"/>
        <end position="168"/>
    </location>
</feature>
<proteinExistence type="predicted"/>
<keyword evidence="4" id="KW-1185">Reference proteome</keyword>
<sequence length="176" mass="19993">MRDSQAEYEPAPRDELEAEDDETLERKERRALERRRRDEAQERVRAKLEALFWVAASGCVLWYGDGKRDFFSVLVRDGRIARGWLAASLASFALNLCIYLYLAVWLGLVKGSTEDWNVSSPYAIPAGTLLGIFSFFTFSIAAWPVWYVLAPVIAFVLLLGFVSAFHFVPSFGNKED</sequence>
<feature type="region of interest" description="Disordered" evidence="1">
    <location>
        <begin position="1"/>
        <end position="24"/>
    </location>
</feature>
<reference evidence="3 4" key="1">
    <citation type="submission" date="2024-03" db="EMBL/GenBank/DDBJ databases">
        <title>Complete genome sequence of the green alga Chloropicon roscoffensis RCC1871.</title>
        <authorList>
            <person name="Lemieux C."/>
            <person name="Pombert J.-F."/>
            <person name="Otis C."/>
            <person name="Turmel M."/>
        </authorList>
    </citation>
    <scope>NUCLEOTIDE SEQUENCE [LARGE SCALE GENOMIC DNA]</scope>
    <source>
        <strain evidence="3 4">RCC1871</strain>
    </source>
</reference>
<dbReference type="Pfam" id="PF20479">
    <property type="entry name" value="TMEM128"/>
    <property type="match status" value="1"/>
</dbReference>
<name>A0AAX4P5H8_9CHLO</name>
<feature type="transmembrane region" description="Helical" evidence="2">
    <location>
        <begin position="84"/>
        <end position="109"/>
    </location>
</feature>
<feature type="compositionally biased region" description="Basic and acidic residues" evidence="1">
    <location>
        <begin position="1"/>
        <end position="15"/>
    </location>
</feature>
<protein>
    <recommendedName>
        <fullName evidence="5">Transmembrane protein</fullName>
    </recommendedName>
</protein>
<dbReference type="EMBL" id="CP151503">
    <property type="protein sequence ID" value="WZN60875.1"/>
    <property type="molecule type" value="Genomic_DNA"/>
</dbReference>
<accession>A0AAX4P5H8</accession>
<dbReference type="PANTHER" id="PTHR31134:SF1">
    <property type="entry name" value="TRANSMEMBRANE PROTEIN 128"/>
    <property type="match status" value="1"/>
</dbReference>
<evidence type="ECO:0000256" key="1">
    <source>
        <dbReference type="SAM" id="MobiDB-lite"/>
    </source>
</evidence>
<dbReference type="Proteomes" id="UP001472866">
    <property type="component" value="Chromosome 03"/>
</dbReference>
<keyword evidence="2" id="KW-0812">Transmembrane</keyword>
<evidence type="ECO:0000313" key="3">
    <source>
        <dbReference type="EMBL" id="WZN60875.1"/>
    </source>
</evidence>
<keyword evidence="2" id="KW-1133">Transmembrane helix</keyword>